<dbReference type="InterPro" id="IPR001763">
    <property type="entry name" value="Rhodanese-like_dom"/>
</dbReference>
<dbReference type="EMBL" id="BMXP01000005">
    <property type="protein sequence ID" value="GGW88736.1"/>
    <property type="molecule type" value="Genomic_DNA"/>
</dbReference>
<proteinExistence type="predicted"/>
<reference evidence="5" key="1">
    <citation type="journal article" date="2014" name="Int. J. Syst. Evol. Microbiol.">
        <title>Complete genome sequence of Corynebacterium casei LMG S-19264T (=DSM 44701T), isolated from a smear-ripened cheese.</title>
        <authorList>
            <consortium name="US DOE Joint Genome Institute (JGI-PGF)"/>
            <person name="Walter F."/>
            <person name="Albersmeier A."/>
            <person name="Kalinowski J."/>
            <person name="Ruckert C."/>
        </authorList>
    </citation>
    <scope>NUCLEOTIDE SEQUENCE</scope>
    <source>
        <strain evidence="5">KCTC 22164</strain>
    </source>
</reference>
<dbReference type="PROSITE" id="PS50206">
    <property type="entry name" value="RHODANESE_3"/>
    <property type="match status" value="2"/>
</dbReference>
<evidence type="ECO:0000256" key="3">
    <source>
        <dbReference type="RuleBase" id="RU000507"/>
    </source>
</evidence>
<dbReference type="InterPro" id="IPR045078">
    <property type="entry name" value="TST/MPST-like"/>
</dbReference>
<evidence type="ECO:0000313" key="5">
    <source>
        <dbReference type="EMBL" id="GGW88736.1"/>
    </source>
</evidence>
<sequence length="276" mass="29335">MQKLTVTATQLEQTMLAQPVKLLRALMKNPLNPDEGNAVEGLLPDSADFDLDGAGSDHNSGLPHSMPDASVLSAYLGRLGISEDTAVVVYDDKGIYCAPRVWWMLKAMGHEQVTILDGGAPAWRAAGLPVDVEQPGLSLRQYSAQPQSGWFVNSSAVLAAQNTGAQIVDARSPERFKGTAEEPRAGVRRGHIPGSVNLYYQSLLDSGQFLKETQLRSAFAQAGIDLNKPIICTCGSGVTACIIGVAAKMLGASEVSVYDGSWSEWGADTQYPVATA</sequence>
<protein>
    <recommendedName>
        <fullName evidence="3">Sulfurtransferase</fullName>
    </recommendedName>
</protein>
<evidence type="ECO:0000313" key="6">
    <source>
        <dbReference type="Proteomes" id="UP000631300"/>
    </source>
</evidence>
<dbReference type="CDD" id="cd01448">
    <property type="entry name" value="TST_Repeat_1"/>
    <property type="match status" value="1"/>
</dbReference>
<reference evidence="5" key="2">
    <citation type="submission" date="2020-09" db="EMBL/GenBank/DDBJ databases">
        <authorList>
            <person name="Sun Q."/>
            <person name="Kim S."/>
        </authorList>
    </citation>
    <scope>NUCLEOTIDE SEQUENCE</scope>
    <source>
        <strain evidence="5">KCTC 22164</strain>
    </source>
</reference>
<dbReference type="SMART" id="SM00450">
    <property type="entry name" value="RHOD"/>
    <property type="match status" value="2"/>
</dbReference>
<dbReference type="AlphaFoldDB" id="A0A918JM13"/>
<evidence type="ECO:0000256" key="1">
    <source>
        <dbReference type="ARBA" id="ARBA00022679"/>
    </source>
</evidence>
<keyword evidence="2" id="KW-0677">Repeat</keyword>
<dbReference type="Proteomes" id="UP000631300">
    <property type="component" value="Unassembled WGS sequence"/>
</dbReference>
<dbReference type="PANTHER" id="PTHR11364:SF27">
    <property type="entry name" value="SULFURTRANSFERASE"/>
    <property type="match status" value="1"/>
</dbReference>
<gene>
    <name evidence="5" type="ORF">GCM10007391_23710</name>
</gene>
<accession>A0A918JM13</accession>
<dbReference type="CDD" id="cd01449">
    <property type="entry name" value="TST_Repeat_2"/>
    <property type="match status" value="1"/>
</dbReference>
<dbReference type="FunFam" id="3.40.250.10:FF:000001">
    <property type="entry name" value="Sulfurtransferase"/>
    <property type="match status" value="1"/>
</dbReference>
<comment type="caution">
    <text evidence="5">The sequence shown here is derived from an EMBL/GenBank/DDBJ whole genome shotgun (WGS) entry which is preliminary data.</text>
</comment>
<dbReference type="PANTHER" id="PTHR11364">
    <property type="entry name" value="THIOSULFATE SULFERTANSFERASE"/>
    <property type="match status" value="1"/>
</dbReference>
<dbReference type="SUPFAM" id="SSF52821">
    <property type="entry name" value="Rhodanese/Cell cycle control phosphatase"/>
    <property type="match status" value="2"/>
</dbReference>
<feature type="domain" description="Rhodanese" evidence="4">
    <location>
        <begin position="161"/>
        <end position="274"/>
    </location>
</feature>
<feature type="domain" description="Rhodanese" evidence="4">
    <location>
        <begin position="67"/>
        <end position="132"/>
    </location>
</feature>
<dbReference type="RefSeq" id="WP_189406674.1">
    <property type="nucleotide sequence ID" value="NZ_BMXP01000005.1"/>
</dbReference>
<dbReference type="Pfam" id="PF00581">
    <property type="entry name" value="Rhodanese"/>
    <property type="match status" value="2"/>
</dbReference>
<name>A0A918JM13_9ALTE</name>
<dbReference type="InterPro" id="IPR001307">
    <property type="entry name" value="Thiosulphate_STrfase_CS"/>
</dbReference>
<keyword evidence="6" id="KW-1185">Reference proteome</keyword>
<dbReference type="PROSITE" id="PS00683">
    <property type="entry name" value="RHODANESE_2"/>
    <property type="match status" value="1"/>
</dbReference>
<dbReference type="Gene3D" id="3.40.250.10">
    <property type="entry name" value="Rhodanese-like domain"/>
    <property type="match status" value="2"/>
</dbReference>
<dbReference type="GO" id="GO:0004792">
    <property type="term" value="F:thiosulfate-cyanide sulfurtransferase activity"/>
    <property type="evidence" value="ECO:0007669"/>
    <property type="project" value="InterPro"/>
</dbReference>
<keyword evidence="1 3" id="KW-0808">Transferase</keyword>
<evidence type="ECO:0000259" key="4">
    <source>
        <dbReference type="PROSITE" id="PS50206"/>
    </source>
</evidence>
<organism evidence="5 6">
    <name type="scientific">Alteromonas halophila</name>
    <dbReference type="NCBI Taxonomy" id="516698"/>
    <lineage>
        <taxon>Bacteria</taxon>
        <taxon>Pseudomonadati</taxon>
        <taxon>Pseudomonadota</taxon>
        <taxon>Gammaproteobacteria</taxon>
        <taxon>Alteromonadales</taxon>
        <taxon>Alteromonadaceae</taxon>
        <taxon>Alteromonas/Salinimonas group</taxon>
        <taxon>Alteromonas</taxon>
    </lineage>
</organism>
<dbReference type="InterPro" id="IPR036873">
    <property type="entry name" value="Rhodanese-like_dom_sf"/>
</dbReference>
<evidence type="ECO:0000256" key="2">
    <source>
        <dbReference type="ARBA" id="ARBA00022737"/>
    </source>
</evidence>